<evidence type="ECO:0008006" key="3">
    <source>
        <dbReference type="Google" id="ProtNLM"/>
    </source>
</evidence>
<name>A0A511VG36_9BACL</name>
<dbReference type="InterPro" id="IPR007486">
    <property type="entry name" value="YebE"/>
</dbReference>
<keyword evidence="2" id="KW-1185">Reference proteome</keyword>
<reference evidence="1 2" key="1">
    <citation type="submission" date="2019-07" db="EMBL/GenBank/DDBJ databases">
        <title>Whole genome shotgun sequence of Aneurinibacillus danicus NBRC 102444.</title>
        <authorList>
            <person name="Hosoyama A."/>
            <person name="Uohara A."/>
            <person name="Ohji S."/>
            <person name="Ichikawa N."/>
        </authorList>
    </citation>
    <scope>NUCLEOTIDE SEQUENCE [LARGE SCALE GENOMIC DNA]</scope>
    <source>
        <strain evidence="1 2">NBRC 102444</strain>
    </source>
</reference>
<evidence type="ECO:0000313" key="1">
    <source>
        <dbReference type="EMBL" id="GEN36523.1"/>
    </source>
</evidence>
<dbReference type="RefSeq" id="WP_146812164.1">
    <property type="nucleotide sequence ID" value="NZ_BJXX01000196.1"/>
</dbReference>
<dbReference type="Gene3D" id="1.10.3680.10">
    <property type="entry name" value="TerB-like"/>
    <property type="match status" value="1"/>
</dbReference>
<dbReference type="CDD" id="cd07177">
    <property type="entry name" value="terB_like"/>
    <property type="match status" value="1"/>
</dbReference>
<dbReference type="OrthoDB" id="2466919at2"/>
<dbReference type="Proteomes" id="UP000321157">
    <property type="component" value="Unassembled WGS sequence"/>
</dbReference>
<dbReference type="Pfam" id="PF04391">
    <property type="entry name" value="DUF533"/>
    <property type="match status" value="1"/>
</dbReference>
<dbReference type="InterPro" id="IPR029024">
    <property type="entry name" value="TerB-like"/>
</dbReference>
<accession>A0A511VG36</accession>
<evidence type="ECO:0000313" key="2">
    <source>
        <dbReference type="Proteomes" id="UP000321157"/>
    </source>
</evidence>
<comment type="caution">
    <text evidence="1">The sequence shown here is derived from an EMBL/GenBank/DDBJ whole genome shotgun (WGS) entry which is preliminary data.</text>
</comment>
<gene>
    <name evidence="1" type="ORF">ADA01nite_39830</name>
</gene>
<dbReference type="AlphaFoldDB" id="A0A511VG36"/>
<protein>
    <recommendedName>
        <fullName evidence="3">Co-chaperone DjlA N-terminal domain-containing protein</fullName>
    </recommendedName>
</protein>
<dbReference type="SUPFAM" id="SSF158682">
    <property type="entry name" value="TerB-like"/>
    <property type="match status" value="1"/>
</dbReference>
<proteinExistence type="predicted"/>
<dbReference type="EMBL" id="BJXX01000196">
    <property type="protein sequence ID" value="GEN36523.1"/>
    <property type="molecule type" value="Genomic_DNA"/>
</dbReference>
<organism evidence="1 2">
    <name type="scientific">Aneurinibacillus danicus</name>
    <dbReference type="NCBI Taxonomy" id="267746"/>
    <lineage>
        <taxon>Bacteria</taxon>
        <taxon>Bacillati</taxon>
        <taxon>Bacillota</taxon>
        <taxon>Bacilli</taxon>
        <taxon>Bacillales</taxon>
        <taxon>Paenibacillaceae</taxon>
        <taxon>Aneurinibacillus group</taxon>
        <taxon>Aneurinibacillus</taxon>
    </lineage>
</organism>
<sequence length="153" mass="17896">MKEGTDAASHPKLYEIRLLICVAQADGYLDDEEMERIFRQVNLDIFTVRERQVFHDDLENPKNPEDLAREVSPYLSEPEKMMLVRKMFKLATLDKEIAQEEVTMVYLIGRALGLIDSKIKEIETWVMEGINWLARWENIVRTVQPLKNKKVSS</sequence>